<keyword evidence="5" id="KW-0486">Methionine biosynthesis</keyword>
<dbReference type="RefSeq" id="WP_167798750.1">
    <property type="nucleotide sequence ID" value="NZ_JAAVMB010000004.1"/>
</dbReference>
<dbReference type="GO" id="GO:0009164">
    <property type="term" value="P:nucleoside catabolic process"/>
    <property type="evidence" value="ECO:0007669"/>
    <property type="project" value="InterPro"/>
</dbReference>
<dbReference type="PANTHER" id="PTHR46832">
    <property type="entry name" value="5'-METHYLTHIOADENOSINE/S-ADENOSYLHOMOCYSTEINE NUCLEOSIDASE"/>
    <property type="match status" value="1"/>
</dbReference>
<dbReference type="GO" id="GO:0008930">
    <property type="term" value="F:methylthioadenosine nucleosidase activity"/>
    <property type="evidence" value="ECO:0007669"/>
    <property type="project" value="InterPro"/>
</dbReference>
<feature type="domain" description="Nucleoside phosphorylase" evidence="6">
    <location>
        <begin position="2"/>
        <end position="223"/>
    </location>
</feature>
<dbReference type="EC" id="3.2.2.9" evidence="2"/>
<evidence type="ECO:0000259" key="6">
    <source>
        <dbReference type="Pfam" id="PF01048"/>
    </source>
</evidence>
<dbReference type="GO" id="GO:0008782">
    <property type="term" value="F:adenosylhomocysteine nucleosidase activity"/>
    <property type="evidence" value="ECO:0007669"/>
    <property type="project" value="UniProtKB-EC"/>
</dbReference>
<dbReference type="GO" id="GO:0019509">
    <property type="term" value="P:L-methionine salvage from methylthioadenosine"/>
    <property type="evidence" value="ECO:0007669"/>
    <property type="project" value="UniProtKB-UniPathway"/>
</dbReference>
<dbReference type="PANTHER" id="PTHR46832:SF1">
    <property type="entry name" value="5'-METHYLTHIOADENOSINE_S-ADENOSYLHOMOCYSTEINE NUCLEOSIDASE"/>
    <property type="match status" value="1"/>
</dbReference>
<dbReference type="NCBIfam" id="NF004079">
    <property type="entry name" value="PRK05584.1"/>
    <property type="match status" value="1"/>
</dbReference>
<dbReference type="InterPro" id="IPR035994">
    <property type="entry name" value="Nucleoside_phosphorylase_sf"/>
</dbReference>
<evidence type="ECO:0000313" key="8">
    <source>
        <dbReference type="Proteomes" id="UP000521358"/>
    </source>
</evidence>
<reference evidence="7 8" key="1">
    <citation type="submission" date="2020-03" db="EMBL/GenBank/DDBJ databases">
        <title>Bacterial samples isolated from urine from healthy bovine heifers (Gyr breed).</title>
        <authorList>
            <person name="Giannattasio-Ferraz S."/>
            <person name="Maskeri L."/>
            <person name="Penido A."/>
            <person name="Barbosa-Stancioli E.F."/>
            <person name="Putonti C."/>
        </authorList>
    </citation>
    <scope>NUCLEOTIDE SEQUENCE [LARGE SCALE GENOMIC DNA]</scope>
    <source>
        <strain evidence="7 8">UFMG-H7</strain>
    </source>
</reference>
<evidence type="ECO:0000256" key="4">
    <source>
        <dbReference type="ARBA" id="ARBA00022801"/>
    </source>
</evidence>
<comment type="pathway">
    <text evidence="1">Amino-acid biosynthesis; L-methionine biosynthesis via salvage pathway; S-methyl-5-thio-alpha-D-ribose 1-phosphate from S-methyl-5'-thioadenosine (hydrolase route): step 1/2.</text>
</comment>
<proteinExistence type="predicted"/>
<dbReference type="Pfam" id="PF01048">
    <property type="entry name" value="PNP_UDP_1"/>
    <property type="match status" value="1"/>
</dbReference>
<dbReference type="SUPFAM" id="SSF53167">
    <property type="entry name" value="Purine and uridine phosphorylases"/>
    <property type="match status" value="1"/>
</dbReference>
<organism evidence="7 8">
    <name type="scientific">Vagococcus fluvialis</name>
    <dbReference type="NCBI Taxonomy" id="2738"/>
    <lineage>
        <taxon>Bacteria</taxon>
        <taxon>Bacillati</taxon>
        <taxon>Bacillota</taxon>
        <taxon>Bacilli</taxon>
        <taxon>Lactobacillales</taxon>
        <taxon>Enterococcaceae</taxon>
        <taxon>Vagococcus</taxon>
    </lineage>
</organism>
<dbReference type="InterPro" id="IPR000845">
    <property type="entry name" value="Nucleoside_phosphorylase_d"/>
</dbReference>
<keyword evidence="4 7" id="KW-0378">Hydrolase</keyword>
<evidence type="ECO:0000256" key="3">
    <source>
        <dbReference type="ARBA" id="ARBA00022605"/>
    </source>
</evidence>
<sequence length="226" mass="24697">MKVVVSAAMKEELVPFRNKFATEEILSIGKTRLEKVIRNDVLDLYLLETGIGKVNAAFSATLLHQQLAVDLVINTGSAGSLSEKVKVGDVVLSTSLTYSDVDATGFGYEIGQVPQMPSCYEMKRFEELHIKGDFAYHYGLIVTADSFMDDQVRVNQVKKNFPLGLASDMESTAIAQVSTFYEVPILNIRGISDIAGKKTVATFNENLDVAAKNSSQVVLHLIESLG</sequence>
<dbReference type="CDD" id="cd09008">
    <property type="entry name" value="MTAN"/>
    <property type="match status" value="1"/>
</dbReference>
<dbReference type="UniPathway" id="UPA00904">
    <property type="reaction ID" value="UER00871"/>
</dbReference>
<keyword evidence="3" id="KW-0028">Amino-acid biosynthesis</keyword>
<comment type="caution">
    <text evidence="7">The sequence shown here is derived from an EMBL/GenBank/DDBJ whole genome shotgun (WGS) entry which is preliminary data.</text>
</comment>
<name>A0A7X6I2U0_9ENTE</name>
<dbReference type="NCBIfam" id="TIGR01704">
    <property type="entry name" value="MTA_SAH-Nsdase"/>
    <property type="match status" value="1"/>
</dbReference>
<keyword evidence="7" id="KW-0326">Glycosidase</keyword>
<dbReference type="GO" id="GO:0019284">
    <property type="term" value="P:L-methionine salvage from S-adenosylmethionine"/>
    <property type="evidence" value="ECO:0007669"/>
    <property type="project" value="TreeGrafter"/>
</dbReference>
<evidence type="ECO:0000256" key="1">
    <source>
        <dbReference type="ARBA" id="ARBA00004945"/>
    </source>
</evidence>
<dbReference type="EMBL" id="JAAVMB010000004">
    <property type="protein sequence ID" value="NKC67510.1"/>
    <property type="molecule type" value="Genomic_DNA"/>
</dbReference>
<dbReference type="GO" id="GO:0005829">
    <property type="term" value="C:cytosol"/>
    <property type="evidence" value="ECO:0007669"/>
    <property type="project" value="TreeGrafter"/>
</dbReference>
<dbReference type="Proteomes" id="UP000521358">
    <property type="component" value="Unassembled WGS sequence"/>
</dbReference>
<evidence type="ECO:0000256" key="2">
    <source>
        <dbReference type="ARBA" id="ARBA00011974"/>
    </source>
</evidence>
<evidence type="ECO:0000256" key="5">
    <source>
        <dbReference type="ARBA" id="ARBA00023167"/>
    </source>
</evidence>
<dbReference type="AlphaFoldDB" id="A0A7X6I2U0"/>
<gene>
    <name evidence="7" type="primary">mtnN</name>
    <name evidence="7" type="ORF">HED35_05370</name>
</gene>
<dbReference type="Gene3D" id="3.40.50.1580">
    <property type="entry name" value="Nucleoside phosphorylase domain"/>
    <property type="match status" value="1"/>
</dbReference>
<evidence type="ECO:0000313" key="7">
    <source>
        <dbReference type="EMBL" id="NKC67510.1"/>
    </source>
</evidence>
<dbReference type="InterPro" id="IPR010049">
    <property type="entry name" value="MTA_SAH_Nsdase"/>
</dbReference>
<protein>
    <recommendedName>
        <fullName evidence="2">adenosylhomocysteine nucleosidase</fullName>
        <ecNumber evidence="2">3.2.2.9</ecNumber>
    </recommendedName>
</protein>
<accession>A0A7X6I2U0</accession>